<evidence type="ECO:0000313" key="3">
    <source>
        <dbReference type="Proteomes" id="UP001047646"/>
    </source>
</evidence>
<dbReference type="Pfam" id="PF00561">
    <property type="entry name" value="Abhydrolase_1"/>
    <property type="match status" value="1"/>
</dbReference>
<proteinExistence type="predicted"/>
<dbReference type="PANTHER" id="PTHR43689:SF8">
    <property type="entry name" value="ALPHA_BETA-HYDROLASES SUPERFAMILY PROTEIN"/>
    <property type="match status" value="1"/>
</dbReference>
<evidence type="ECO:0000259" key="1">
    <source>
        <dbReference type="Pfam" id="PF00561"/>
    </source>
</evidence>
<keyword evidence="3" id="KW-1185">Reference proteome</keyword>
<gene>
    <name evidence="2" type="ORF">KSS95_21065</name>
</gene>
<keyword evidence="2" id="KW-0378">Hydrolase</keyword>
<sequence>MQELSTRHHWVETEKGRLFAQSWDPSAECGIPIVLLHDSLGCVALWRDFPARLAQASGRRVIAYDRLGFGRSSAYPGKLPPSFIEDEAHGGFRALCQQLSLNQFALFGHSVGGGMAVGCAAAYAESCRRLITESAQAFADTTTLKEIRVAGRQFAMPGQLERLRRYHGEKSEWVLSAWVDTWLSNAFSQWSLNELLAKVKCPLLALHGDHDEYGSRQHPERICALVSGPSELQILHDCGHVPHREHTETVLAAITWFLALR</sequence>
<reference evidence="2" key="1">
    <citation type="journal article" date="2021" name="Microorganisms">
        <title>The Ever-Expanding Pseudomonas Genus: Description of 43 New Species and Partition of the Pseudomonas putida Group.</title>
        <authorList>
            <person name="Girard L."/>
            <person name="Lood C."/>
            <person name="Hofte M."/>
            <person name="Vandamme P."/>
            <person name="Rokni-Zadeh H."/>
            <person name="van Noort V."/>
            <person name="Lavigne R."/>
            <person name="De Mot R."/>
        </authorList>
    </citation>
    <scope>NUCLEOTIDE SEQUENCE</scope>
    <source>
        <strain evidence="2">COW39</strain>
    </source>
</reference>
<protein>
    <submittedName>
        <fullName evidence="2">Alpha/beta hydrolase</fullName>
    </submittedName>
</protein>
<dbReference type="Proteomes" id="UP001047646">
    <property type="component" value="Chromosome"/>
</dbReference>
<evidence type="ECO:0000313" key="2">
    <source>
        <dbReference type="EMBL" id="QXH34613.1"/>
    </source>
</evidence>
<dbReference type="RefSeq" id="WP_217849333.1">
    <property type="nucleotide sequence ID" value="NZ_CP077073.1"/>
</dbReference>
<accession>A0ABX8M6K0</accession>
<dbReference type="GO" id="GO:0016787">
    <property type="term" value="F:hydrolase activity"/>
    <property type="evidence" value="ECO:0007669"/>
    <property type="project" value="UniProtKB-KW"/>
</dbReference>
<organism evidence="2 3">
    <name type="scientific">Pseudomonas muyukensis</name>
    <dbReference type="NCBI Taxonomy" id="2842357"/>
    <lineage>
        <taxon>Bacteria</taxon>
        <taxon>Pseudomonadati</taxon>
        <taxon>Pseudomonadota</taxon>
        <taxon>Gammaproteobacteria</taxon>
        <taxon>Pseudomonadales</taxon>
        <taxon>Pseudomonadaceae</taxon>
        <taxon>Pseudomonas</taxon>
    </lineage>
</organism>
<feature type="domain" description="AB hydrolase-1" evidence="1">
    <location>
        <begin position="32"/>
        <end position="185"/>
    </location>
</feature>
<dbReference type="EMBL" id="CP077073">
    <property type="protein sequence ID" value="QXH34613.1"/>
    <property type="molecule type" value="Genomic_DNA"/>
</dbReference>
<dbReference type="PANTHER" id="PTHR43689">
    <property type="entry name" value="HYDROLASE"/>
    <property type="match status" value="1"/>
</dbReference>
<dbReference type="InterPro" id="IPR000073">
    <property type="entry name" value="AB_hydrolase_1"/>
</dbReference>
<name>A0ABX8M6K0_9PSED</name>